<protein>
    <submittedName>
        <fullName evidence="2">Uncharacterized protein</fullName>
    </submittedName>
</protein>
<accession>A0ABY7FPB7</accession>
<evidence type="ECO:0000256" key="1">
    <source>
        <dbReference type="SAM" id="Coils"/>
    </source>
</evidence>
<evidence type="ECO:0000313" key="3">
    <source>
        <dbReference type="Proteomes" id="UP001164746"/>
    </source>
</evidence>
<organism evidence="2 3">
    <name type="scientific">Mya arenaria</name>
    <name type="common">Soft-shell clam</name>
    <dbReference type="NCBI Taxonomy" id="6604"/>
    <lineage>
        <taxon>Eukaryota</taxon>
        <taxon>Metazoa</taxon>
        <taxon>Spiralia</taxon>
        <taxon>Lophotrochozoa</taxon>
        <taxon>Mollusca</taxon>
        <taxon>Bivalvia</taxon>
        <taxon>Autobranchia</taxon>
        <taxon>Heteroconchia</taxon>
        <taxon>Euheterodonta</taxon>
        <taxon>Imparidentia</taxon>
        <taxon>Neoheterodontei</taxon>
        <taxon>Myida</taxon>
        <taxon>Myoidea</taxon>
        <taxon>Myidae</taxon>
        <taxon>Mya</taxon>
    </lineage>
</organism>
<keyword evidence="1" id="KW-0175">Coiled coil</keyword>
<name>A0ABY7FPB7_MYAAR</name>
<keyword evidence="3" id="KW-1185">Reference proteome</keyword>
<evidence type="ECO:0000313" key="2">
    <source>
        <dbReference type="EMBL" id="WAR22741.1"/>
    </source>
</evidence>
<proteinExistence type="predicted"/>
<feature type="coiled-coil region" evidence="1">
    <location>
        <begin position="112"/>
        <end position="188"/>
    </location>
</feature>
<sequence>MSESRDNTDRKLIFGRGSEPEEELYFIENGAGVISLREDPLNASLLPASRTIRVVQHERIQELERRLAEMEEERNLAESREENTRRTISELYEQLEARNREMREFTALRHTHRDVLALLQEVKLEKEALENARDGYIKDADHAQTEASLLAEEMLPLKRALHEKTDLIDRLNKELDQSKRKNDELAAKLTYMSEQTAADGGVARIGRLPAVKVGSKLGDEVPTLSQKRRRIECRRSAALECRNCRAVLDTTTSLPCTFHASPPRPYNEAVMLSDKEALPLANKERHFYWPCCRKWAVHEPPGCRSFRNHSPEDDDLSK</sequence>
<gene>
    <name evidence="2" type="ORF">MAR_036410</name>
</gene>
<dbReference type="Proteomes" id="UP001164746">
    <property type="component" value="Chromosome 13"/>
</dbReference>
<reference evidence="2" key="1">
    <citation type="submission" date="2022-11" db="EMBL/GenBank/DDBJ databases">
        <title>Centuries of genome instability and evolution in soft-shell clam transmissible cancer (bioRxiv).</title>
        <authorList>
            <person name="Hart S.F.M."/>
            <person name="Yonemitsu M.A."/>
            <person name="Giersch R.M."/>
            <person name="Beal B.F."/>
            <person name="Arriagada G."/>
            <person name="Davis B.W."/>
            <person name="Ostrander E.A."/>
            <person name="Goff S.P."/>
            <person name="Metzger M.J."/>
        </authorList>
    </citation>
    <scope>NUCLEOTIDE SEQUENCE</scope>
    <source>
        <strain evidence="2">MELC-2E11</strain>
        <tissue evidence="2">Siphon/mantle</tissue>
    </source>
</reference>
<dbReference type="EMBL" id="CP111024">
    <property type="protein sequence ID" value="WAR22741.1"/>
    <property type="molecule type" value="Genomic_DNA"/>
</dbReference>
<feature type="coiled-coil region" evidence="1">
    <location>
        <begin position="53"/>
        <end position="87"/>
    </location>
</feature>